<feature type="region of interest" description="Disordered" evidence="2">
    <location>
        <begin position="188"/>
        <end position="211"/>
    </location>
</feature>
<protein>
    <recommendedName>
        <fullName evidence="3">CxC1-like cysteine cluster associated with KDZ transposases domain-containing protein</fullName>
    </recommendedName>
</protein>
<reference evidence="5" key="1">
    <citation type="journal article" date="2012" name="Science">
        <title>The Paleozoic origin of enzymatic lignin decomposition reconstructed from 31 fungal genomes.</title>
        <authorList>
            <person name="Floudas D."/>
            <person name="Binder M."/>
            <person name="Riley R."/>
            <person name="Barry K."/>
            <person name="Blanchette R.A."/>
            <person name="Henrissat B."/>
            <person name="Martinez A.T."/>
            <person name="Otillar R."/>
            <person name="Spatafora J.W."/>
            <person name="Yadav J.S."/>
            <person name="Aerts A."/>
            <person name="Benoit I."/>
            <person name="Boyd A."/>
            <person name="Carlson A."/>
            <person name="Copeland A."/>
            <person name="Coutinho P.M."/>
            <person name="de Vries R.P."/>
            <person name="Ferreira P."/>
            <person name="Findley K."/>
            <person name="Foster B."/>
            <person name="Gaskell J."/>
            <person name="Glotzer D."/>
            <person name="Gorecki P."/>
            <person name="Heitman J."/>
            <person name="Hesse C."/>
            <person name="Hori C."/>
            <person name="Igarashi K."/>
            <person name="Jurgens J.A."/>
            <person name="Kallen N."/>
            <person name="Kersten P."/>
            <person name="Kohler A."/>
            <person name="Kuees U."/>
            <person name="Kumar T.K.A."/>
            <person name="Kuo A."/>
            <person name="LaButti K."/>
            <person name="Larrondo L.F."/>
            <person name="Lindquist E."/>
            <person name="Ling A."/>
            <person name="Lombard V."/>
            <person name="Lucas S."/>
            <person name="Lundell T."/>
            <person name="Martin R."/>
            <person name="McLaughlin D.J."/>
            <person name="Morgenstern I."/>
            <person name="Morin E."/>
            <person name="Murat C."/>
            <person name="Nagy L.G."/>
            <person name="Nolan M."/>
            <person name="Ohm R.A."/>
            <person name="Patyshakuliyeva A."/>
            <person name="Rokas A."/>
            <person name="Ruiz-Duenas F.J."/>
            <person name="Sabat G."/>
            <person name="Salamov A."/>
            <person name="Samejima M."/>
            <person name="Schmutz J."/>
            <person name="Slot J.C."/>
            <person name="St John F."/>
            <person name="Stenlid J."/>
            <person name="Sun H."/>
            <person name="Sun S."/>
            <person name="Syed K."/>
            <person name="Tsang A."/>
            <person name="Wiebenga A."/>
            <person name="Young D."/>
            <person name="Pisabarro A."/>
            <person name="Eastwood D.C."/>
            <person name="Martin F."/>
            <person name="Cullen D."/>
            <person name="Grigoriev I.V."/>
            <person name="Hibbett D.S."/>
        </authorList>
    </citation>
    <scope>NUCLEOTIDE SEQUENCE [LARGE SCALE GENOMIC DNA]</scope>
    <source>
        <strain evidence="5">HHB-11173 SS5</strain>
    </source>
</reference>
<dbReference type="PANTHER" id="PTHR33096:SF1">
    <property type="entry name" value="CXC1-LIKE CYSTEINE CLUSTER ASSOCIATED WITH KDZ TRANSPOSASES DOMAIN-CONTAINING PROTEIN"/>
    <property type="match status" value="1"/>
</dbReference>
<evidence type="ECO:0000259" key="3">
    <source>
        <dbReference type="Pfam" id="PF18802"/>
    </source>
</evidence>
<dbReference type="OMA" id="CHEEGER"/>
<proteinExistence type="predicted"/>
<keyword evidence="1" id="KW-0175">Coiled coil</keyword>
<feature type="coiled-coil region" evidence="1">
    <location>
        <begin position="552"/>
        <end position="606"/>
    </location>
</feature>
<dbReference type="KEGG" id="psq:PUNSTDRAFT_33210"/>
<evidence type="ECO:0000256" key="2">
    <source>
        <dbReference type="SAM" id="MobiDB-lite"/>
    </source>
</evidence>
<dbReference type="AlphaFoldDB" id="R7S0R7"/>
<dbReference type="RefSeq" id="XP_007389330.1">
    <property type="nucleotide sequence ID" value="XM_007389268.1"/>
</dbReference>
<dbReference type="InterPro" id="IPR041320">
    <property type="entry name" value="CxC1"/>
</dbReference>
<feature type="non-terminal residue" evidence="4">
    <location>
        <position position="850"/>
    </location>
</feature>
<dbReference type="Pfam" id="PF18802">
    <property type="entry name" value="CxC1"/>
    <property type="match status" value="1"/>
</dbReference>
<dbReference type="eggNOG" id="ENOG502S2AH">
    <property type="taxonomic scope" value="Eukaryota"/>
</dbReference>
<dbReference type="HOGENOM" id="CLU_004552_10_1_1"/>
<feature type="non-terminal residue" evidence="4">
    <location>
        <position position="1"/>
    </location>
</feature>
<feature type="compositionally biased region" description="Basic and acidic residues" evidence="2">
    <location>
        <begin position="188"/>
        <end position="206"/>
    </location>
</feature>
<evidence type="ECO:0000313" key="5">
    <source>
        <dbReference type="Proteomes" id="UP000054196"/>
    </source>
</evidence>
<gene>
    <name evidence="4" type="ORF">PUNSTDRAFT_33210</name>
</gene>
<dbReference type="EMBL" id="JH687565">
    <property type="protein sequence ID" value="EIN03444.1"/>
    <property type="molecule type" value="Genomic_DNA"/>
</dbReference>
<dbReference type="Pfam" id="PF18758">
    <property type="entry name" value="KDZ"/>
    <property type="match status" value="1"/>
</dbReference>
<evidence type="ECO:0000313" key="4">
    <source>
        <dbReference type="EMBL" id="EIN03444.1"/>
    </source>
</evidence>
<feature type="region of interest" description="Disordered" evidence="2">
    <location>
        <begin position="279"/>
        <end position="305"/>
    </location>
</feature>
<feature type="domain" description="CxC1-like cysteine cluster associated with KDZ transposases" evidence="3">
    <location>
        <begin position="26"/>
        <end position="126"/>
    </location>
</feature>
<keyword evidence="5" id="KW-1185">Reference proteome</keyword>
<organism evidence="4 5">
    <name type="scientific">Punctularia strigosozonata (strain HHB-11173)</name>
    <name type="common">White-rot fungus</name>
    <dbReference type="NCBI Taxonomy" id="741275"/>
    <lineage>
        <taxon>Eukaryota</taxon>
        <taxon>Fungi</taxon>
        <taxon>Dikarya</taxon>
        <taxon>Basidiomycota</taxon>
        <taxon>Agaricomycotina</taxon>
        <taxon>Agaricomycetes</taxon>
        <taxon>Corticiales</taxon>
        <taxon>Punctulariaceae</taxon>
        <taxon>Punctularia</taxon>
    </lineage>
</organism>
<sequence length="850" mass="97520">KKANQWRRWQTETIPDLIGPYETYIWATSHMTDDPPCLLECSCNELGRKLKVLAVFCQRLESIELSICSCRSAARQLLARGLFPCAPQSPSLAFDLNMLELVAMLFLNTAPNVTAWAATLETFLGVRKYHLRTKDSLRRRFGNALSWFIYLRDCVKEKTFTAIEDARKAIVSQAELRHLDEGLRKNGKLRGESWRPRAPAKPDGRQRSPSTSFSSYLRSRCLLCFGPNPQASFDDMPDVIVCLDACFTQKRCATTGRDPSRRHPASVFLPEAEVLAMEKESPRKRKGHAAPHASIYEDEDQEDRCDGPLKVPNSVLDGCEASFKAADESREKASTRFFDDTALMALMCRHDRVLWLANMTSAGERQHYAIALLDRFFRHIPASTTVGVLYDIGCQLQRSCYKWDLLPAYRDRITFGISVFHAYGHQWPCQVVYHPRKCRGFGLSDGESCERFWSAIDHLVPGLRVSGFFQRLYVIDSQVHHLDACQRCALGDWLAKKDYARCMRMIAAERGLADCNIPMETLRAEWEAQQVAQTKPIAKLSKDAGTKTIDSILLLEDQLRIFEKTITELERKVMAGQGDANSIPYRDELYEDRNRATRRKRNLEKALDLRTRRKLETLRGSKYLTHRMNALALKTRIRDRLRQRKFEFTQVERSFRSHSSTADKKLVSHTELAVHRREPGIQALARKYNGLCSDMAKFIQKRQAPARAIAPAPIVLESLWRLDVDDDIWQDTGLVDDDEEDGMPPRWLADEKVRAGIRHMLEADRCREEARRISKERTTMQLWLQEEWSAVNYALSRSVEDRGLEYQLSIYRDELLTLAVTWRRDVATIPPTGNVGESWGPTEDEMSNAI</sequence>
<dbReference type="OrthoDB" id="3237105at2759"/>
<name>R7S0R7_PUNST</name>
<evidence type="ECO:0000256" key="1">
    <source>
        <dbReference type="SAM" id="Coils"/>
    </source>
</evidence>
<dbReference type="GeneID" id="18882207"/>
<dbReference type="InterPro" id="IPR040521">
    <property type="entry name" value="KDZ"/>
</dbReference>
<dbReference type="Proteomes" id="UP000054196">
    <property type="component" value="Unassembled WGS sequence"/>
</dbReference>
<accession>R7S0R7</accession>
<dbReference type="PANTHER" id="PTHR33096">
    <property type="entry name" value="CXC2 DOMAIN-CONTAINING PROTEIN"/>
    <property type="match status" value="1"/>
</dbReference>